<sequence>MEVEKRLKLENPSQKSTISPSPLPESSKLLTEDSLSSPLYLHLDQPSNNHSSNTLQDSSEPPQAFLSCSLFPTNPRKPTSTQCPASLQDHQ</sequence>
<proteinExistence type="predicted"/>
<accession>A0A4Y1RA40</accession>
<evidence type="ECO:0000313" key="2">
    <source>
        <dbReference type="EMBL" id="BBH01074.1"/>
    </source>
</evidence>
<reference evidence="2" key="1">
    <citation type="journal article" date="2019" name="Science">
        <title>Mutation of a bHLH transcription factor allowed almond domestication.</title>
        <authorList>
            <person name="Sanchez-Perez R."/>
            <person name="Pavan S."/>
            <person name="Mazzeo R."/>
            <person name="Moldovan C."/>
            <person name="Aiese Cigliano R."/>
            <person name="Del Cueto J."/>
            <person name="Ricciardi F."/>
            <person name="Lotti C."/>
            <person name="Ricciardi L."/>
            <person name="Dicenta F."/>
            <person name="Lopez-Marques R.L."/>
            <person name="Lindberg Moller B."/>
        </authorList>
    </citation>
    <scope>NUCLEOTIDE SEQUENCE</scope>
</reference>
<evidence type="ECO:0000256" key="1">
    <source>
        <dbReference type="SAM" id="MobiDB-lite"/>
    </source>
</evidence>
<feature type="region of interest" description="Disordered" evidence="1">
    <location>
        <begin position="1"/>
        <end position="91"/>
    </location>
</feature>
<feature type="compositionally biased region" description="Polar residues" evidence="1">
    <location>
        <begin position="45"/>
        <end position="61"/>
    </location>
</feature>
<dbReference type="AlphaFoldDB" id="A0A4Y1RA40"/>
<organism evidence="2">
    <name type="scientific">Prunus dulcis</name>
    <name type="common">Almond</name>
    <name type="synonym">Amygdalus dulcis</name>
    <dbReference type="NCBI Taxonomy" id="3755"/>
    <lineage>
        <taxon>Eukaryota</taxon>
        <taxon>Viridiplantae</taxon>
        <taxon>Streptophyta</taxon>
        <taxon>Embryophyta</taxon>
        <taxon>Tracheophyta</taxon>
        <taxon>Spermatophyta</taxon>
        <taxon>Magnoliopsida</taxon>
        <taxon>eudicotyledons</taxon>
        <taxon>Gunneridae</taxon>
        <taxon>Pentapetalae</taxon>
        <taxon>rosids</taxon>
        <taxon>fabids</taxon>
        <taxon>Rosales</taxon>
        <taxon>Rosaceae</taxon>
        <taxon>Amygdaloideae</taxon>
        <taxon>Amygdaleae</taxon>
        <taxon>Prunus</taxon>
    </lineage>
</organism>
<gene>
    <name evidence="2" type="ORF">Prudu_011227</name>
</gene>
<feature type="compositionally biased region" description="Polar residues" evidence="1">
    <location>
        <begin position="70"/>
        <end position="85"/>
    </location>
</feature>
<protein>
    <submittedName>
        <fullName evidence="2">Uncharacterized protein</fullName>
    </submittedName>
</protein>
<name>A0A4Y1RA40_PRUDU</name>
<dbReference type="EMBL" id="AP019300">
    <property type="protein sequence ID" value="BBH01074.1"/>
    <property type="molecule type" value="Genomic_DNA"/>
</dbReference>